<evidence type="ECO:0000256" key="1">
    <source>
        <dbReference type="SAM" id="SignalP"/>
    </source>
</evidence>
<dbReference type="STRING" id="946078.GA0070622_5847"/>
<sequence length="230" mass="23921">MPAASTTLRVLAASVIVSLSVTGCQALDDAGVALGRADLVNDLAARMDRALEQTWAAEYQLDGGRTASIAQTEEPLRSTYTWPGGKITVTQEAVTRCASTATRTSCTVSPPLLTAGKPSVIVYDEARKQGLVTPPAVIRLLTDAALRPEAVITQSDTTLAGHHATCVDVTNAGERFTACVTNEGVLGSFTGRLDGKPAEVTLSRYTETVEAAAFAVPAGAGVVDRRTTTS</sequence>
<dbReference type="OrthoDB" id="3401504at2"/>
<dbReference type="RefSeq" id="WP_091582005.1">
    <property type="nucleotide sequence ID" value="NZ_FLRH01000004.1"/>
</dbReference>
<organism evidence="2 3">
    <name type="scientific">Micromonospora sediminicola</name>
    <dbReference type="NCBI Taxonomy" id="946078"/>
    <lineage>
        <taxon>Bacteria</taxon>
        <taxon>Bacillati</taxon>
        <taxon>Actinomycetota</taxon>
        <taxon>Actinomycetes</taxon>
        <taxon>Micromonosporales</taxon>
        <taxon>Micromonosporaceae</taxon>
        <taxon>Micromonospora</taxon>
    </lineage>
</organism>
<proteinExistence type="predicted"/>
<keyword evidence="1" id="KW-0732">Signal</keyword>
<evidence type="ECO:0000313" key="3">
    <source>
        <dbReference type="Proteomes" id="UP000199558"/>
    </source>
</evidence>
<dbReference type="EMBL" id="FLRH01000004">
    <property type="protein sequence ID" value="SBT68736.1"/>
    <property type="molecule type" value="Genomic_DNA"/>
</dbReference>
<evidence type="ECO:0000313" key="2">
    <source>
        <dbReference type="EMBL" id="SBT68736.1"/>
    </source>
</evidence>
<dbReference type="Proteomes" id="UP000199558">
    <property type="component" value="Unassembled WGS sequence"/>
</dbReference>
<feature type="signal peptide" evidence="1">
    <location>
        <begin position="1"/>
        <end position="26"/>
    </location>
</feature>
<reference evidence="3" key="1">
    <citation type="submission" date="2016-06" db="EMBL/GenBank/DDBJ databases">
        <authorList>
            <person name="Varghese N."/>
            <person name="Submissions Spin"/>
        </authorList>
    </citation>
    <scope>NUCLEOTIDE SEQUENCE [LARGE SCALE GENOMIC DNA]</scope>
    <source>
        <strain evidence="3">DSM 45794</strain>
    </source>
</reference>
<feature type="chain" id="PRO_5008384264" description="Lipoprotein" evidence="1">
    <location>
        <begin position="27"/>
        <end position="230"/>
    </location>
</feature>
<gene>
    <name evidence="2" type="ORF">GA0070622_5847</name>
</gene>
<accession>A0A1A9BI35</accession>
<evidence type="ECO:0008006" key="4">
    <source>
        <dbReference type="Google" id="ProtNLM"/>
    </source>
</evidence>
<protein>
    <recommendedName>
        <fullName evidence="4">Lipoprotein</fullName>
    </recommendedName>
</protein>
<name>A0A1A9BI35_9ACTN</name>
<dbReference type="AlphaFoldDB" id="A0A1A9BI35"/>
<keyword evidence="3" id="KW-1185">Reference proteome</keyword>